<name>A0A4P8WJB3_9EURY</name>
<gene>
    <name evidence="2" type="ORF">FEJ81_14720</name>
</gene>
<dbReference type="SUPFAM" id="SSF53927">
    <property type="entry name" value="Cytidine deaminase-like"/>
    <property type="match status" value="1"/>
</dbReference>
<organism evidence="2 3">
    <name type="scientific">Natrinema versiforme</name>
    <dbReference type="NCBI Taxonomy" id="88724"/>
    <lineage>
        <taxon>Archaea</taxon>
        <taxon>Methanobacteriati</taxon>
        <taxon>Methanobacteriota</taxon>
        <taxon>Stenosarchaea group</taxon>
        <taxon>Halobacteria</taxon>
        <taxon>Halobacteriales</taxon>
        <taxon>Natrialbaceae</taxon>
        <taxon>Natrinema</taxon>
    </lineage>
</organism>
<dbReference type="EMBL" id="CP040330">
    <property type="protein sequence ID" value="QCS43540.1"/>
    <property type="molecule type" value="Genomic_DNA"/>
</dbReference>
<evidence type="ECO:0000313" key="3">
    <source>
        <dbReference type="Proteomes" id="UP000302218"/>
    </source>
</evidence>
<reference evidence="3" key="1">
    <citation type="submission" date="2019-05" db="EMBL/GenBank/DDBJ databases">
        <title>Genome sequence and methylation pattern of the halophilic Archaeon Natrinema versiforme BOL5-4.</title>
        <authorList>
            <person name="DasSarma P."/>
            <person name="Anton B.P."/>
            <person name="DasSarma S.L."/>
            <person name="Martinez F.L."/>
            <person name="Guzman D."/>
            <person name="Roberts R.J."/>
            <person name="DasSarma S."/>
        </authorList>
    </citation>
    <scope>NUCLEOTIDE SEQUENCE [LARGE SCALE GENOMIC DNA]</scope>
    <source>
        <strain evidence="3">BOL5-4</strain>
    </source>
</reference>
<dbReference type="Pfam" id="PF00383">
    <property type="entry name" value="dCMP_cyt_deam_1"/>
    <property type="match status" value="1"/>
</dbReference>
<evidence type="ECO:0000259" key="1">
    <source>
        <dbReference type="PROSITE" id="PS51747"/>
    </source>
</evidence>
<feature type="domain" description="CMP/dCMP-type deaminase" evidence="1">
    <location>
        <begin position="48"/>
        <end position="152"/>
    </location>
</feature>
<dbReference type="InterPro" id="IPR016193">
    <property type="entry name" value="Cytidine_deaminase-like"/>
</dbReference>
<protein>
    <submittedName>
        <fullName evidence="2">Nucleoside deaminase</fullName>
    </submittedName>
</protein>
<evidence type="ECO:0000313" key="2">
    <source>
        <dbReference type="EMBL" id="QCS43540.1"/>
    </source>
</evidence>
<dbReference type="Gene3D" id="3.40.140.10">
    <property type="entry name" value="Cytidine Deaminase, domain 2"/>
    <property type="match status" value="1"/>
</dbReference>
<dbReference type="AlphaFoldDB" id="A0A4P8WJB3"/>
<dbReference type="PANTHER" id="PTHR11079">
    <property type="entry name" value="CYTOSINE DEAMINASE FAMILY MEMBER"/>
    <property type="match status" value="1"/>
</dbReference>
<sequence>MRSSASASPRTSRTRCYFWPATRPTGSPGRRWSSTAASPVCNASLECPWRGSVSESAVDHGNTPFGSLLVVDDEVVRTAENTTLTDDDIAAHPEFELARWAASELEPDERASCTMYTSTEPCPMCASAIVYAGLDRVVYSVSVDSLAAARDDGVIEIPCEEVVDRANGSTNVEGPVLEDEGLAVHEDYF</sequence>
<dbReference type="GO" id="GO:0046872">
    <property type="term" value="F:metal ion binding"/>
    <property type="evidence" value="ECO:0007669"/>
    <property type="project" value="UniProtKB-KW"/>
</dbReference>
<dbReference type="Proteomes" id="UP000302218">
    <property type="component" value="Chromosome"/>
</dbReference>
<dbReference type="GO" id="GO:0002100">
    <property type="term" value="P:tRNA wobble adenosine to inosine editing"/>
    <property type="evidence" value="ECO:0007669"/>
    <property type="project" value="InterPro"/>
</dbReference>
<dbReference type="KEGG" id="nvr:FEJ81_14720"/>
<dbReference type="PANTHER" id="PTHR11079:SF179">
    <property type="entry name" value="TRNA(ADENINE(34)) DEAMINASE, CHLOROPLASTIC"/>
    <property type="match status" value="1"/>
</dbReference>
<dbReference type="InterPro" id="IPR002125">
    <property type="entry name" value="CMP_dCMP_dom"/>
</dbReference>
<dbReference type="GO" id="GO:0052717">
    <property type="term" value="F:tRNA-specific adenosine-34 deaminase activity"/>
    <property type="evidence" value="ECO:0007669"/>
    <property type="project" value="UniProtKB-EC"/>
</dbReference>
<proteinExistence type="predicted"/>
<dbReference type="PROSITE" id="PS51747">
    <property type="entry name" value="CYT_DCMP_DEAMINASES_2"/>
    <property type="match status" value="1"/>
</dbReference>
<accession>A0A4P8WJB3</accession>
<dbReference type="CDD" id="cd01285">
    <property type="entry name" value="nucleoside_deaminase"/>
    <property type="match status" value="1"/>
</dbReference>